<dbReference type="PANTHER" id="PTHR42977:SF3">
    <property type="entry name" value="AB HYDROLASE-1 DOMAIN-CONTAINING PROTEIN"/>
    <property type="match status" value="1"/>
</dbReference>
<accession>A0ABX1F4D2</accession>
<dbReference type="Pfam" id="PF00561">
    <property type="entry name" value="Abhydrolase_1"/>
    <property type="match status" value="1"/>
</dbReference>
<feature type="compositionally biased region" description="Low complexity" evidence="2">
    <location>
        <begin position="1"/>
        <end position="13"/>
    </location>
</feature>
<protein>
    <submittedName>
        <fullName evidence="4">Alpha/beta hydrolase</fullName>
    </submittedName>
</protein>
<evidence type="ECO:0000256" key="2">
    <source>
        <dbReference type="SAM" id="MobiDB-lite"/>
    </source>
</evidence>
<reference evidence="4 5" key="1">
    <citation type="submission" date="2020-03" db="EMBL/GenBank/DDBJ databases">
        <title>Roseomonas selenitidurans sp. nov. isolated from soil.</title>
        <authorList>
            <person name="Liu H."/>
        </authorList>
    </citation>
    <scope>NUCLEOTIDE SEQUENCE [LARGE SCALE GENOMIC DNA]</scope>
    <source>
        <strain evidence="4 5">JCM 15073</strain>
    </source>
</reference>
<dbReference type="InterPro" id="IPR000073">
    <property type="entry name" value="AB_hydrolase_1"/>
</dbReference>
<keyword evidence="5" id="KW-1185">Reference proteome</keyword>
<dbReference type="InterPro" id="IPR051340">
    <property type="entry name" value="Haloalkane_dehalogenase"/>
</dbReference>
<dbReference type="InterPro" id="IPR029058">
    <property type="entry name" value="AB_hydrolase_fold"/>
</dbReference>
<name>A0ABX1F4D2_9PROT</name>
<evidence type="ECO:0000313" key="5">
    <source>
        <dbReference type="Proteomes" id="UP000765160"/>
    </source>
</evidence>
<dbReference type="InterPro" id="IPR000639">
    <property type="entry name" value="Epox_hydrolase-like"/>
</dbReference>
<feature type="region of interest" description="Disordered" evidence="2">
    <location>
        <begin position="1"/>
        <end position="25"/>
    </location>
</feature>
<proteinExistence type="predicted"/>
<comment type="caution">
    <text evidence="4">The sequence shown here is derived from an EMBL/GenBank/DDBJ whole genome shotgun (WGS) entry which is preliminary data.</text>
</comment>
<gene>
    <name evidence="4" type="ORF">HB662_20480</name>
</gene>
<dbReference type="Proteomes" id="UP000765160">
    <property type="component" value="Unassembled WGS sequence"/>
</dbReference>
<evidence type="ECO:0000313" key="4">
    <source>
        <dbReference type="EMBL" id="NKE47167.1"/>
    </source>
</evidence>
<organism evidence="4 5">
    <name type="scientific">Falsiroseomonas frigidaquae</name>
    <dbReference type="NCBI Taxonomy" id="487318"/>
    <lineage>
        <taxon>Bacteria</taxon>
        <taxon>Pseudomonadati</taxon>
        <taxon>Pseudomonadota</taxon>
        <taxon>Alphaproteobacteria</taxon>
        <taxon>Acetobacterales</taxon>
        <taxon>Roseomonadaceae</taxon>
        <taxon>Falsiroseomonas</taxon>
    </lineage>
</organism>
<dbReference type="RefSeq" id="WP_168052219.1">
    <property type="nucleotide sequence ID" value="NZ_JAATJR010000006.1"/>
</dbReference>
<evidence type="ECO:0000256" key="1">
    <source>
        <dbReference type="ARBA" id="ARBA00022801"/>
    </source>
</evidence>
<dbReference type="PRINTS" id="PR00412">
    <property type="entry name" value="EPOXHYDRLASE"/>
</dbReference>
<dbReference type="PRINTS" id="PR00111">
    <property type="entry name" value="ABHYDROLASE"/>
</dbReference>
<dbReference type="PANTHER" id="PTHR42977">
    <property type="entry name" value="HYDROLASE-RELATED"/>
    <property type="match status" value="1"/>
</dbReference>
<dbReference type="GO" id="GO:0016787">
    <property type="term" value="F:hydrolase activity"/>
    <property type="evidence" value="ECO:0007669"/>
    <property type="project" value="UniProtKB-KW"/>
</dbReference>
<keyword evidence="1 4" id="KW-0378">Hydrolase</keyword>
<evidence type="ECO:0000259" key="3">
    <source>
        <dbReference type="Pfam" id="PF00561"/>
    </source>
</evidence>
<dbReference type="SUPFAM" id="SSF53474">
    <property type="entry name" value="alpha/beta-Hydrolases"/>
    <property type="match status" value="1"/>
</dbReference>
<dbReference type="Gene3D" id="3.40.50.1820">
    <property type="entry name" value="alpha/beta hydrolase"/>
    <property type="match status" value="1"/>
</dbReference>
<dbReference type="EMBL" id="JAAVTX010000006">
    <property type="protein sequence ID" value="NKE47167.1"/>
    <property type="molecule type" value="Genomic_DNA"/>
</dbReference>
<feature type="domain" description="AB hydrolase-1" evidence="3">
    <location>
        <begin position="47"/>
        <end position="282"/>
    </location>
</feature>
<sequence>MPGRSGSQSSRRPGPAPGPTGPFNHHRQIELNGLSVFYREAGRADAPVLLLLHGFPAASRMFRDLMLALSDRYRVIAPDYPGFGHSAVPNRDAFECTFANTAALISALLNAKGIERFAIYAHDLGAPIGFRLALARPGQIAALIVQNGNVYEEGIGTFFAPLLDFWQEPTPARCAALRERLTLDAIRSQYLAGVEDPSRIDPDNWVIDYAQLCRPGAAELMIELLCDYRTNLLLYPKFQSFLRAEQPPTLVLWGENDVIFPAAGAHAYRRDLPNAQLHLLASGNLALEDRKAEIAQLVRRFLDEELRP</sequence>